<accession>A0ABQ9VZH6</accession>
<reference evidence="1 2" key="1">
    <citation type="submission" date="2023-05" db="EMBL/GenBank/DDBJ databases">
        <title>B98-5 Cell Line De Novo Hybrid Assembly: An Optical Mapping Approach.</title>
        <authorList>
            <person name="Kananen K."/>
            <person name="Auerbach J.A."/>
            <person name="Kautto E."/>
            <person name="Blachly J.S."/>
        </authorList>
    </citation>
    <scope>NUCLEOTIDE SEQUENCE [LARGE SCALE GENOMIC DNA]</scope>
    <source>
        <strain evidence="1">B95-8</strain>
        <tissue evidence="1">Cell line</tissue>
    </source>
</reference>
<gene>
    <name evidence="1" type="ORF">P7K49_009028</name>
</gene>
<dbReference type="Proteomes" id="UP001266305">
    <property type="component" value="Unassembled WGS sequence"/>
</dbReference>
<sequence>EVSAGAFPAVASAAPRTIQSGGQLAGLMIPRLFNVIDHCLTNSCSSGPSTETRTVGLLAEAGGGKPGGGPLRHDPL</sequence>
<keyword evidence="2" id="KW-1185">Reference proteome</keyword>
<dbReference type="EMBL" id="JASSZA010000004">
    <property type="protein sequence ID" value="KAK2114762.1"/>
    <property type="molecule type" value="Genomic_DNA"/>
</dbReference>
<feature type="non-terminal residue" evidence="1">
    <location>
        <position position="1"/>
    </location>
</feature>
<comment type="caution">
    <text evidence="1">The sequence shown here is derived from an EMBL/GenBank/DDBJ whole genome shotgun (WGS) entry which is preliminary data.</text>
</comment>
<evidence type="ECO:0000313" key="1">
    <source>
        <dbReference type="EMBL" id="KAK2114762.1"/>
    </source>
</evidence>
<name>A0ABQ9VZH6_SAGOE</name>
<protein>
    <submittedName>
        <fullName evidence="1">Uncharacterized protein</fullName>
    </submittedName>
</protein>
<evidence type="ECO:0000313" key="2">
    <source>
        <dbReference type="Proteomes" id="UP001266305"/>
    </source>
</evidence>
<proteinExistence type="predicted"/>
<organism evidence="1 2">
    <name type="scientific">Saguinus oedipus</name>
    <name type="common">Cotton-top tamarin</name>
    <name type="synonym">Oedipomidas oedipus</name>
    <dbReference type="NCBI Taxonomy" id="9490"/>
    <lineage>
        <taxon>Eukaryota</taxon>
        <taxon>Metazoa</taxon>
        <taxon>Chordata</taxon>
        <taxon>Craniata</taxon>
        <taxon>Vertebrata</taxon>
        <taxon>Euteleostomi</taxon>
        <taxon>Mammalia</taxon>
        <taxon>Eutheria</taxon>
        <taxon>Euarchontoglires</taxon>
        <taxon>Primates</taxon>
        <taxon>Haplorrhini</taxon>
        <taxon>Platyrrhini</taxon>
        <taxon>Cebidae</taxon>
        <taxon>Callitrichinae</taxon>
        <taxon>Saguinus</taxon>
    </lineage>
</organism>